<comment type="subcellular location">
    <subcellularLocation>
        <location evidence="1">Membrane</location>
    </subcellularLocation>
</comment>
<dbReference type="PROSITE" id="PS50262">
    <property type="entry name" value="G_PROTEIN_RECEP_F1_2"/>
    <property type="match status" value="1"/>
</dbReference>
<feature type="transmembrane region" description="Helical" evidence="5">
    <location>
        <begin position="290"/>
        <end position="320"/>
    </location>
</feature>
<evidence type="ECO:0000256" key="2">
    <source>
        <dbReference type="ARBA" id="ARBA00022692"/>
    </source>
</evidence>
<name>A0A8S1FB45_9PELO</name>
<dbReference type="OrthoDB" id="5827614at2759"/>
<feature type="transmembrane region" description="Helical" evidence="5">
    <location>
        <begin position="159"/>
        <end position="177"/>
    </location>
</feature>
<dbReference type="InterPro" id="IPR017452">
    <property type="entry name" value="GPCR_Rhodpsn_7TM"/>
</dbReference>
<feature type="transmembrane region" description="Helical" evidence="5">
    <location>
        <begin position="215"/>
        <end position="240"/>
    </location>
</feature>
<evidence type="ECO:0000256" key="3">
    <source>
        <dbReference type="ARBA" id="ARBA00022989"/>
    </source>
</evidence>
<feature type="transmembrane region" description="Helical" evidence="5">
    <location>
        <begin position="40"/>
        <end position="62"/>
    </location>
</feature>
<organism evidence="7 8">
    <name type="scientific">Caenorhabditis bovis</name>
    <dbReference type="NCBI Taxonomy" id="2654633"/>
    <lineage>
        <taxon>Eukaryota</taxon>
        <taxon>Metazoa</taxon>
        <taxon>Ecdysozoa</taxon>
        <taxon>Nematoda</taxon>
        <taxon>Chromadorea</taxon>
        <taxon>Rhabditida</taxon>
        <taxon>Rhabditina</taxon>
        <taxon>Rhabditomorpha</taxon>
        <taxon>Rhabditoidea</taxon>
        <taxon>Rhabditidae</taxon>
        <taxon>Peloderinae</taxon>
        <taxon>Caenorhabditis</taxon>
    </lineage>
</organism>
<dbReference type="GO" id="GO:0016020">
    <property type="term" value="C:membrane"/>
    <property type="evidence" value="ECO:0007669"/>
    <property type="project" value="UniProtKB-SubCell"/>
</dbReference>
<evidence type="ECO:0000256" key="4">
    <source>
        <dbReference type="ARBA" id="ARBA00023136"/>
    </source>
</evidence>
<accession>A0A8S1FB45</accession>
<dbReference type="EMBL" id="CADEPM010000009">
    <property type="protein sequence ID" value="CAB3409778.1"/>
    <property type="molecule type" value="Genomic_DNA"/>
</dbReference>
<evidence type="ECO:0000313" key="8">
    <source>
        <dbReference type="Proteomes" id="UP000494206"/>
    </source>
</evidence>
<keyword evidence="4 5" id="KW-0472">Membrane</keyword>
<keyword evidence="3 5" id="KW-1133">Transmembrane helix</keyword>
<dbReference type="AlphaFoldDB" id="A0A8S1FB45"/>
<evidence type="ECO:0000313" key="7">
    <source>
        <dbReference type="EMBL" id="CAB3409778.1"/>
    </source>
</evidence>
<dbReference type="Gene3D" id="1.20.1070.10">
    <property type="entry name" value="Rhodopsin 7-helix transmembrane proteins"/>
    <property type="match status" value="1"/>
</dbReference>
<reference evidence="7 8" key="1">
    <citation type="submission" date="2020-04" db="EMBL/GenBank/DDBJ databases">
        <authorList>
            <person name="Laetsch R D."/>
            <person name="Stevens L."/>
            <person name="Kumar S."/>
            <person name="Blaxter L. M."/>
        </authorList>
    </citation>
    <scope>NUCLEOTIDE SEQUENCE [LARGE SCALE GENOMIC DNA]</scope>
</reference>
<protein>
    <recommendedName>
        <fullName evidence="6">G-protein coupled receptors family 1 profile domain-containing protein</fullName>
    </recommendedName>
</protein>
<feature type="transmembrane region" description="Helical" evidence="5">
    <location>
        <begin position="82"/>
        <end position="105"/>
    </location>
</feature>
<feature type="transmembrane region" description="Helical" evidence="5">
    <location>
        <begin position="260"/>
        <end position="284"/>
    </location>
</feature>
<dbReference type="CDD" id="cd14978">
    <property type="entry name" value="7tmA_FMRFamide_R-like"/>
    <property type="match status" value="1"/>
</dbReference>
<dbReference type="PANTHER" id="PTHR46641:SF8">
    <property type="entry name" value="G-PROTEIN COUPLED RECEPTORS FAMILY 1 PROFILE DOMAIN-CONTAINING PROTEIN"/>
    <property type="match status" value="1"/>
</dbReference>
<dbReference type="InterPro" id="IPR052954">
    <property type="entry name" value="GPCR-Ligand_Int"/>
</dbReference>
<gene>
    <name evidence="7" type="ORF">CBOVIS_LOCUS11391</name>
</gene>
<evidence type="ECO:0000259" key="6">
    <source>
        <dbReference type="PROSITE" id="PS50262"/>
    </source>
</evidence>
<evidence type="ECO:0000256" key="5">
    <source>
        <dbReference type="SAM" id="Phobius"/>
    </source>
</evidence>
<feature type="domain" description="G-protein coupled receptors family 1 profile" evidence="6">
    <location>
        <begin position="55"/>
        <end position="317"/>
    </location>
</feature>
<dbReference type="SUPFAM" id="SSF81321">
    <property type="entry name" value="Family A G protein-coupled receptor-like"/>
    <property type="match status" value="1"/>
</dbReference>
<keyword evidence="8" id="KW-1185">Reference proteome</keyword>
<comment type="caution">
    <text evidence="7">The sequence shown here is derived from an EMBL/GenBank/DDBJ whole genome shotgun (WGS) entry which is preliminary data.</text>
</comment>
<dbReference type="Proteomes" id="UP000494206">
    <property type="component" value="Unassembled WGS sequence"/>
</dbReference>
<keyword evidence="2 5" id="KW-0812">Transmembrane</keyword>
<evidence type="ECO:0000256" key="1">
    <source>
        <dbReference type="ARBA" id="ARBA00004370"/>
    </source>
</evidence>
<proteinExistence type="predicted"/>
<dbReference type="PANTHER" id="PTHR46641">
    <property type="entry name" value="FMRFAMIDE RECEPTOR-RELATED"/>
    <property type="match status" value="1"/>
</dbReference>
<sequence>MNSSIDDAFNETSTIEIIIEETHADAVMDPCEERQLYKILIGYGFIFIFLFAVFGNFVNLLIYNSDHIKYYIAIRMLCTRLLMNSLTLIFMVPRALRIISVWSAGSRIDHAYWFYYPYQLYFVNLFGFCSMWLTVMMTAECYLHVFLPSHSKVLCTKRNLSRSYIVIISTGAVLYLLNFFNRNYSLVEECDRTVVYIHAPDDFIMVLIEKIHTVASLFLAIVIPMGLLVFMASSILWKLVLRKTEFTSHFTSEKRCVTRITLITTILQLIAELPCIPVFIYATISGPDAINGSLICIWNTIGSFLGLCNISLSFFVYLVFSDKFRNMVKSRFTELFHPCTTNTAFVSYQNEAGANSNLLLTREAQSMQSQEPECVLLSPFSTNDDISACCTDSCLLNDRSSVNDDSYL</sequence>